<dbReference type="InterPro" id="IPR014729">
    <property type="entry name" value="Rossmann-like_a/b/a_fold"/>
</dbReference>
<sequence length="492" mass="54364">MTTGPATTLVWFRDDLRLADNAALQWAAQRGQVIAVVIDEDAVATGARPRGAAASWWRDRSLSQLSGRLLDHGVRLLHLAGDPVEIMTTLPGILDVDAVVWNRRYEEPLRAVDRRVKDILQGGGNEVHSFPGHLLTEPWQITTGEGRPYRVFTPYSRAAAPVAQDAVERLVEATAQAPDALHGPEGDLPEVPFHSVRSSAAASWTATLAAHWTPGEEAGQATLAAFVTGDRRTTATGSPGYADGRDIPDADATTGLSPHLRFGEVSPHRVWYAVARAVDAGDVPAADGSALHSELLWRDFAWQRLYHRPDLASRCVREQFTQFPWRWDNSLPGDVKHLGDATALAQDLSAWRSGTSGIPLVDAGMRELWTTGWMHNRVRMVVGSFLTKNLLADWRHGEQWFWDTLVDADPASNPFNWQWIAGCGDDASPYFRIFNPETQRKKFDPELGYVNRWVPEFAGPEAAHAGPYPPPMVDLRESRQRALAAYECLNAP</sequence>
<evidence type="ECO:0000313" key="7">
    <source>
        <dbReference type="EMBL" id="CUU66308.1"/>
    </source>
</evidence>
<feature type="binding site" evidence="3">
    <location>
        <position position="241"/>
    </location>
    <ligand>
        <name>FAD</name>
        <dbReference type="ChEBI" id="CHEBI:57692"/>
    </ligand>
</feature>
<comment type="cofactor">
    <cofactor evidence="3">
        <name>FAD</name>
        <dbReference type="ChEBI" id="CHEBI:57692"/>
    </cofactor>
    <text evidence="3">Binds 1 FAD per subunit.</text>
</comment>
<dbReference type="SUPFAM" id="SSF48173">
    <property type="entry name" value="Cryptochrome/photolyase FAD-binding domain"/>
    <property type="match status" value="1"/>
</dbReference>
<dbReference type="Gene3D" id="1.25.40.80">
    <property type="match status" value="1"/>
</dbReference>
<reference evidence="8" key="1">
    <citation type="submission" date="2015-11" db="EMBL/GenBank/DDBJ databases">
        <authorList>
            <person name="Dugat-Bony E."/>
        </authorList>
    </citation>
    <scope>NUCLEOTIDE SEQUENCE [LARGE SCALE GENOMIC DNA]</scope>
    <source>
        <strain evidence="8">Mu292</strain>
    </source>
</reference>
<comment type="similarity">
    <text evidence="5">Belongs to the DNA photolyase family.</text>
</comment>
<dbReference type="GO" id="GO:0009416">
    <property type="term" value="P:response to light stimulus"/>
    <property type="evidence" value="ECO:0007669"/>
    <property type="project" value="TreeGrafter"/>
</dbReference>
<keyword evidence="8" id="KW-1185">Reference proteome</keyword>
<dbReference type="EMBL" id="FAUH01000010">
    <property type="protein sequence ID" value="CUU66308.1"/>
    <property type="molecule type" value="Genomic_DNA"/>
</dbReference>
<feature type="site" description="Electron transfer via tryptophanyl radical" evidence="4">
    <location>
        <position position="417"/>
    </location>
</feature>
<proteinExistence type="inferred from homology"/>
<feature type="binding site" evidence="3">
    <location>
        <begin position="407"/>
        <end position="409"/>
    </location>
    <ligand>
        <name>FAD</name>
        <dbReference type="ChEBI" id="CHEBI:57692"/>
    </ligand>
</feature>
<feature type="site" description="Electron transfer via tryptophanyl radical" evidence="4">
    <location>
        <position position="325"/>
    </location>
</feature>
<dbReference type="RefSeq" id="WP_073884139.1">
    <property type="nucleotide sequence ID" value="NZ_FAUH01000010.1"/>
</dbReference>
<dbReference type="InterPro" id="IPR002081">
    <property type="entry name" value="Cryptochrome/DNA_photolyase_1"/>
</dbReference>
<dbReference type="Gene3D" id="1.10.579.10">
    <property type="entry name" value="DNA Cyclobutane Dipyrimidine Photolyase, subunit A, domain 3"/>
    <property type="match status" value="1"/>
</dbReference>
<dbReference type="Proteomes" id="UP000182498">
    <property type="component" value="Unassembled WGS sequence"/>
</dbReference>
<dbReference type="Pfam" id="PF00875">
    <property type="entry name" value="DNA_photolyase"/>
    <property type="match status" value="1"/>
</dbReference>
<evidence type="ECO:0000259" key="6">
    <source>
        <dbReference type="PROSITE" id="PS51645"/>
    </source>
</evidence>
<feature type="domain" description="Photolyase/cryptochrome alpha/beta" evidence="6">
    <location>
        <begin position="6"/>
        <end position="135"/>
    </location>
</feature>
<keyword evidence="7" id="KW-0456">Lyase</keyword>
<accession>A0A0X2NNG5</accession>
<protein>
    <submittedName>
        <fullName evidence="7">Deoxyribodipyrimidine photo-lyase type I</fullName>
        <ecNumber evidence="7">4.1.99.3</ecNumber>
    </submittedName>
</protein>
<evidence type="ECO:0000256" key="4">
    <source>
        <dbReference type="PIRSR" id="PIRSR602081-2"/>
    </source>
</evidence>
<evidence type="ECO:0000256" key="5">
    <source>
        <dbReference type="RuleBase" id="RU004182"/>
    </source>
</evidence>
<keyword evidence="5" id="KW-0157">Chromophore</keyword>
<dbReference type="Gene3D" id="3.40.50.620">
    <property type="entry name" value="HUPs"/>
    <property type="match status" value="1"/>
</dbReference>
<dbReference type="InterPro" id="IPR005101">
    <property type="entry name" value="Cryptochr/Photolyase_FAD-bd"/>
</dbReference>
<dbReference type="GO" id="GO:0071949">
    <property type="term" value="F:FAD binding"/>
    <property type="evidence" value="ECO:0007669"/>
    <property type="project" value="TreeGrafter"/>
</dbReference>
<dbReference type="OrthoDB" id="9772484at2"/>
<organism evidence="7 8">
    <name type="scientific">Corynebacterium variabile</name>
    <dbReference type="NCBI Taxonomy" id="1727"/>
    <lineage>
        <taxon>Bacteria</taxon>
        <taxon>Bacillati</taxon>
        <taxon>Actinomycetota</taxon>
        <taxon>Actinomycetes</taxon>
        <taxon>Mycobacteriales</taxon>
        <taxon>Corynebacteriaceae</taxon>
        <taxon>Corynebacterium</taxon>
    </lineage>
</organism>
<keyword evidence="1 3" id="KW-0285">Flavoprotein</keyword>
<dbReference type="PRINTS" id="PR00147">
    <property type="entry name" value="DNAPHOTLYASE"/>
</dbReference>
<evidence type="ECO:0000256" key="1">
    <source>
        <dbReference type="ARBA" id="ARBA00022630"/>
    </source>
</evidence>
<name>A0A0X2NNG5_9CORY</name>
<dbReference type="EC" id="4.1.99.3" evidence="7"/>
<dbReference type="PROSITE" id="PS51645">
    <property type="entry name" value="PHR_CRY_ALPHA_BETA"/>
    <property type="match status" value="1"/>
</dbReference>
<feature type="binding site" evidence="3">
    <location>
        <begin position="253"/>
        <end position="257"/>
    </location>
    <ligand>
        <name>FAD</name>
        <dbReference type="ChEBI" id="CHEBI:57692"/>
    </ligand>
</feature>
<dbReference type="InterPro" id="IPR036155">
    <property type="entry name" value="Crypto/Photolyase_N_sf"/>
</dbReference>
<dbReference type="SUPFAM" id="SSF52425">
    <property type="entry name" value="Cryptochrome/photolyase, N-terminal domain"/>
    <property type="match status" value="1"/>
</dbReference>
<dbReference type="PANTHER" id="PTHR11455">
    <property type="entry name" value="CRYPTOCHROME"/>
    <property type="match status" value="1"/>
</dbReference>
<evidence type="ECO:0000256" key="3">
    <source>
        <dbReference type="PIRSR" id="PIRSR602081-1"/>
    </source>
</evidence>
<dbReference type="GO" id="GO:0003677">
    <property type="term" value="F:DNA binding"/>
    <property type="evidence" value="ECO:0007669"/>
    <property type="project" value="TreeGrafter"/>
</dbReference>
<dbReference type="GO" id="GO:0003904">
    <property type="term" value="F:deoxyribodipyrimidine photo-lyase activity"/>
    <property type="evidence" value="ECO:0007669"/>
    <property type="project" value="UniProtKB-EC"/>
</dbReference>
<evidence type="ECO:0000256" key="2">
    <source>
        <dbReference type="ARBA" id="ARBA00022827"/>
    </source>
</evidence>
<keyword evidence="2 3" id="KW-0274">FAD</keyword>
<dbReference type="AlphaFoldDB" id="A0A0X2NNG5"/>
<evidence type="ECO:0000313" key="8">
    <source>
        <dbReference type="Proteomes" id="UP000182498"/>
    </source>
</evidence>
<gene>
    <name evidence="7" type="ORF">CVAR292_01648</name>
</gene>
<dbReference type="InterPro" id="IPR006050">
    <property type="entry name" value="DNA_photolyase_N"/>
</dbReference>
<dbReference type="InterPro" id="IPR036134">
    <property type="entry name" value="Crypto/Photolyase_FAD-like_sf"/>
</dbReference>
<dbReference type="PANTHER" id="PTHR11455:SF9">
    <property type="entry name" value="CRYPTOCHROME CIRCADIAN CLOCK 5 ISOFORM X1"/>
    <property type="match status" value="1"/>
</dbReference>
<dbReference type="Pfam" id="PF03441">
    <property type="entry name" value="FAD_binding_7"/>
    <property type="match status" value="1"/>
</dbReference>
<feature type="site" description="Electron transfer via tryptophanyl radical" evidence="4">
    <location>
        <position position="394"/>
    </location>
</feature>